<reference evidence="3 4" key="1">
    <citation type="journal article" date="2018" name="Mol. Plant">
        <title>The genome of Artemisia annua provides insight into the evolution of Asteraceae family and artemisinin biosynthesis.</title>
        <authorList>
            <person name="Shen Q."/>
            <person name="Zhang L."/>
            <person name="Liao Z."/>
            <person name="Wang S."/>
            <person name="Yan T."/>
            <person name="Shi P."/>
            <person name="Liu M."/>
            <person name="Fu X."/>
            <person name="Pan Q."/>
            <person name="Wang Y."/>
            <person name="Lv Z."/>
            <person name="Lu X."/>
            <person name="Zhang F."/>
            <person name="Jiang W."/>
            <person name="Ma Y."/>
            <person name="Chen M."/>
            <person name="Hao X."/>
            <person name="Li L."/>
            <person name="Tang Y."/>
            <person name="Lv G."/>
            <person name="Zhou Y."/>
            <person name="Sun X."/>
            <person name="Brodelius P.E."/>
            <person name="Rose J.K.C."/>
            <person name="Tang K."/>
        </authorList>
    </citation>
    <scope>NUCLEOTIDE SEQUENCE [LARGE SCALE GENOMIC DNA]</scope>
    <source>
        <strain evidence="4">cv. Huhao1</strain>
        <tissue evidence="3">Leaf</tissue>
    </source>
</reference>
<organism evidence="3 4">
    <name type="scientific">Artemisia annua</name>
    <name type="common">Sweet wormwood</name>
    <dbReference type="NCBI Taxonomy" id="35608"/>
    <lineage>
        <taxon>Eukaryota</taxon>
        <taxon>Viridiplantae</taxon>
        <taxon>Streptophyta</taxon>
        <taxon>Embryophyta</taxon>
        <taxon>Tracheophyta</taxon>
        <taxon>Spermatophyta</taxon>
        <taxon>Magnoliopsida</taxon>
        <taxon>eudicotyledons</taxon>
        <taxon>Gunneridae</taxon>
        <taxon>Pentapetalae</taxon>
        <taxon>asterids</taxon>
        <taxon>campanulids</taxon>
        <taxon>Asterales</taxon>
        <taxon>Asteraceae</taxon>
        <taxon>Asteroideae</taxon>
        <taxon>Anthemideae</taxon>
        <taxon>Artemisiinae</taxon>
        <taxon>Artemisia</taxon>
    </lineage>
</organism>
<dbReference type="Pfam" id="PF23598">
    <property type="entry name" value="LRR_14"/>
    <property type="match status" value="1"/>
</dbReference>
<keyword evidence="4" id="KW-1185">Reference proteome</keyword>
<dbReference type="STRING" id="35608.A0A2U1KWI4"/>
<proteinExistence type="predicted"/>
<evidence type="ECO:0000256" key="1">
    <source>
        <dbReference type="ARBA" id="ARBA00022737"/>
    </source>
</evidence>
<comment type="caution">
    <text evidence="3">The sequence shown here is derived from an EMBL/GenBank/DDBJ whole genome shotgun (WGS) entry which is preliminary data.</text>
</comment>
<name>A0A2U1KWI4_ARTAN</name>
<gene>
    <name evidence="3" type="ORF">CTI12_AA555750</name>
</gene>
<dbReference type="OrthoDB" id="2018313at2759"/>
<dbReference type="Proteomes" id="UP000245207">
    <property type="component" value="Unassembled WGS sequence"/>
</dbReference>
<feature type="domain" description="Disease resistance R13L4/SHOC-2-like LRR" evidence="2">
    <location>
        <begin position="46"/>
        <end position="110"/>
    </location>
</feature>
<evidence type="ECO:0000259" key="2">
    <source>
        <dbReference type="Pfam" id="PF23598"/>
    </source>
</evidence>
<keyword evidence="1" id="KW-0677">Repeat</keyword>
<protein>
    <submittedName>
        <fullName evidence="3">NB-ARC domains-containing protein</fullName>
    </submittedName>
</protein>
<dbReference type="PANTHER" id="PTHR47186:SF3">
    <property type="entry name" value="OS09G0267800 PROTEIN"/>
    <property type="match status" value="1"/>
</dbReference>
<dbReference type="InterPro" id="IPR032675">
    <property type="entry name" value="LRR_dom_sf"/>
</dbReference>
<dbReference type="SUPFAM" id="SSF52047">
    <property type="entry name" value="RNI-like"/>
    <property type="match status" value="1"/>
</dbReference>
<dbReference type="InterPro" id="IPR055414">
    <property type="entry name" value="LRR_R13L4/SHOC2-like"/>
</dbReference>
<dbReference type="Gene3D" id="3.80.10.10">
    <property type="entry name" value="Ribonuclease Inhibitor"/>
    <property type="match status" value="1"/>
</dbReference>
<accession>A0A2U1KWI4</accession>
<evidence type="ECO:0000313" key="4">
    <source>
        <dbReference type="Proteomes" id="UP000245207"/>
    </source>
</evidence>
<dbReference type="AlphaFoldDB" id="A0A2U1KWI4"/>
<dbReference type="EMBL" id="PKPP01013311">
    <property type="protein sequence ID" value="PWA41107.1"/>
    <property type="molecule type" value="Genomic_DNA"/>
</dbReference>
<evidence type="ECO:0000313" key="3">
    <source>
        <dbReference type="EMBL" id="PWA41107.1"/>
    </source>
</evidence>
<dbReference type="PANTHER" id="PTHR47186">
    <property type="entry name" value="LEUCINE-RICH REPEAT-CONTAINING PROTEIN 57"/>
    <property type="match status" value="1"/>
</dbReference>
<sequence length="124" mass="14388">MLKQLKSLKLISCRKLKKLPNDISQLESLQEFCLFDAKIEHLPDGLCKLKQLKSLKLKSCENLKKLPDDISQLESLEKLVLSSTGINRLPYSICMLKHLKCLEIEWLWLRLDDDQKLLEGIGRL</sequence>